<keyword evidence="10" id="KW-0393">Immunoglobulin domain</keyword>
<name>A0A6P7I4L5_9TELE</name>
<organism evidence="14 16">
    <name type="scientific">Parambassis ranga</name>
    <name type="common">Indian glassy fish</name>
    <dbReference type="NCBI Taxonomy" id="210632"/>
    <lineage>
        <taxon>Eukaryota</taxon>
        <taxon>Metazoa</taxon>
        <taxon>Chordata</taxon>
        <taxon>Craniata</taxon>
        <taxon>Vertebrata</taxon>
        <taxon>Euteleostomi</taxon>
        <taxon>Actinopterygii</taxon>
        <taxon>Neopterygii</taxon>
        <taxon>Teleostei</taxon>
        <taxon>Neoteleostei</taxon>
        <taxon>Acanthomorphata</taxon>
        <taxon>Ovalentaria</taxon>
        <taxon>Ambassidae</taxon>
        <taxon>Parambassis</taxon>
    </lineage>
</organism>
<evidence type="ECO:0000256" key="7">
    <source>
        <dbReference type="ARBA" id="ARBA00023157"/>
    </source>
</evidence>
<reference evidence="15 16" key="1">
    <citation type="submission" date="2025-04" db="UniProtKB">
        <authorList>
            <consortium name="RefSeq"/>
        </authorList>
    </citation>
    <scope>IDENTIFICATION</scope>
</reference>
<keyword evidence="14" id="KW-1185">Reference proteome</keyword>
<dbReference type="GeneID" id="114435379"/>
<dbReference type="RefSeq" id="XP_028260850.1">
    <property type="nucleotide sequence ID" value="XM_028405049.1"/>
</dbReference>
<feature type="transmembrane region" description="Helical" evidence="11">
    <location>
        <begin position="286"/>
        <end position="306"/>
    </location>
</feature>
<dbReference type="RefSeq" id="XP_028260847.1">
    <property type="nucleotide sequence ID" value="XM_028405046.1"/>
</dbReference>
<dbReference type="GO" id="GO:0006955">
    <property type="term" value="P:immune response"/>
    <property type="evidence" value="ECO:0007669"/>
    <property type="project" value="TreeGrafter"/>
</dbReference>
<keyword evidence="5 11" id="KW-1133">Transmembrane helix</keyword>
<feature type="chain" id="PRO_5044651167" evidence="12">
    <location>
        <begin position="25"/>
        <end position="333"/>
    </location>
</feature>
<dbReference type="GO" id="GO:0007166">
    <property type="term" value="P:cell surface receptor signaling pathway"/>
    <property type="evidence" value="ECO:0007669"/>
    <property type="project" value="TreeGrafter"/>
</dbReference>
<evidence type="ECO:0000313" key="22">
    <source>
        <dbReference type="RefSeq" id="XP_028260849.1"/>
    </source>
</evidence>
<dbReference type="RefSeq" id="XP_028260848.1">
    <property type="nucleotide sequence ID" value="XM_028405047.1"/>
</dbReference>
<evidence type="ECO:0000313" key="14">
    <source>
        <dbReference type="Proteomes" id="UP000515145"/>
    </source>
</evidence>
<dbReference type="Pfam" id="PF07686">
    <property type="entry name" value="V-set"/>
    <property type="match status" value="1"/>
</dbReference>
<dbReference type="InterPro" id="IPR036179">
    <property type="entry name" value="Ig-like_dom_sf"/>
</dbReference>
<evidence type="ECO:0000256" key="4">
    <source>
        <dbReference type="ARBA" id="ARBA00022729"/>
    </source>
</evidence>
<feature type="signal peptide" evidence="12">
    <location>
        <begin position="1"/>
        <end position="24"/>
    </location>
</feature>
<evidence type="ECO:0000313" key="16">
    <source>
        <dbReference type="RefSeq" id="XP_028260843.1"/>
    </source>
</evidence>
<evidence type="ECO:0000313" key="18">
    <source>
        <dbReference type="RefSeq" id="XP_028260845.1"/>
    </source>
</evidence>
<evidence type="ECO:0000256" key="10">
    <source>
        <dbReference type="ARBA" id="ARBA00023319"/>
    </source>
</evidence>
<dbReference type="SMART" id="SM00409">
    <property type="entry name" value="IG"/>
    <property type="match status" value="2"/>
</dbReference>
<dbReference type="InterPro" id="IPR013783">
    <property type="entry name" value="Ig-like_fold"/>
</dbReference>
<evidence type="ECO:0000256" key="6">
    <source>
        <dbReference type="ARBA" id="ARBA00023136"/>
    </source>
</evidence>
<dbReference type="RefSeq" id="XP_028260841.1">
    <property type="nucleotide sequence ID" value="XM_028405040.1"/>
</dbReference>
<keyword evidence="8" id="KW-0675">Receptor</keyword>
<dbReference type="GO" id="GO:0009897">
    <property type="term" value="C:external side of plasma membrane"/>
    <property type="evidence" value="ECO:0007669"/>
    <property type="project" value="TreeGrafter"/>
</dbReference>
<proteinExistence type="predicted"/>
<keyword evidence="6 11" id="KW-0472">Membrane</keyword>
<keyword evidence="2" id="KW-1003">Cell membrane</keyword>
<dbReference type="RefSeq" id="XP_028260845.1">
    <property type="nucleotide sequence ID" value="XM_028405044.1"/>
</dbReference>
<dbReference type="InterPro" id="IPR003599">
    <property type="entry name" value="Ig_sub"/>
</dbReference>
<dbReference type="Proteomes" id="UP000515145">
    <property type="component" value="Chromosome 5"/>
</dbReference>
<evidence type="ECO:0000313" key="23">
    <source>
        <dbReference type="RefSeq" id="XP_028260850.1"/>
    </source>
</evidence>
<sequence>MTSQRKHIVCSLLLLLFITSHVTAFEVNVTQSDYNATVNHSITLEWTFPTNTSTSHDKTSIACDVIAEQKSYIVYQAVGGVEVPHTQDERFSGRVQSDTDALREGRLILHLSRLRTEDSGLYVCDVGTNHGGGSAVTQLNVTPITPLTVKVTQSSYQAEENHTITLEWAYNSTGSAFEELDVHCSHLAKPKELVLYQVYKGVERPEFVDGCFSGRVQSDTDALREGRIRLHLSRLRKNDSGQHKCAVRTCCGYGFALCDLNITAAVHRPTERPTPSPQPDTGGRTGLSIGLIAAVVLVLCVIFVIVRMKGHSDSQSVCNSRTRLFQRELQVRA</sequence>
<dbReference type="GO" id="GO:0042130">
    <property type="term" value="P:negative regulation of T cell proliferation"/>
    <property type="evidence" value="ECO:0007669"/>
    <property type="project" value="TreeGrafter"/>
</dbReference>
<evidence type="ECO:0000256" key="11">
    <source>
        <dbReference type="SAM" id="Phobius"/>
    </source>
</evidence>
<evidence type="ECO:0000259" key="13">
    <source>
        <dbReference type="SMART" id="SM00409"/>
    </source>
</evidence>
<dbReference type="RefSeq" id="XP_028260843.1">
    <property type="nucleotide sequence ID" value="XM_028405042.1"/>
</dbReference>
<feature type="domain" description="Immunoglobulin" evidence="13">
    <location>
        <begin position="48"/>
        <end position="142"/>
    </location>
</feature>
<evidence type="ECO:0000313" key="20">
    <source>
        <dbReference type="RefSeq" id="XP_028260847.1"/>
    </source>
</evidence>
<protein>
    <submittedName>
        <fullName evidence="15 16">Uncharacterized protein LOC114435379</fullName>
    </submittedName>
</protein>
<gene>
    <name evidence="15 16 17 18 19 20 21 22 23" type="primary">LOC114435379</name>
</gene>
<dbReference type="RefSeq" id="XP_028260846.1">
    <property type="nucleotide sequence ID" value="XM_028405045.1"/>
</dbReference>
<evidence type="ECO:0000313" key="17">
    <source>
        <dbReference type="RefSeq" id="XP_028260844.1"/>
    </source>
</evidence>
<dbReference type="PANTHER" id="PTHR25466:SF3">
    <property type="entry name" value="PROGRAMMED CELL DEATH 1 LIGAND 1"/>
    <property type="match status" value="1"/>
</dbReference>
<dbReference type="GO" id="GO:0042102">
    <property type="term" value="P:positive regulation of T cell proliferation"/>
    <property type="evidence" value="ECO:0007669"/>
    <property type="project" value="TreeGrafter"/>
</dbReference>
<evidence type="ECO:0000313" key="19">
    <source>
        <dbReference type="RefSeq" id="XP_028260846.1"/>
    </source>
</evidence>
<evidence type="ECO:0000256" key="9">
    <source>
        <dbReference type="ARBA" id="ARBA00023180"/>
    </source>
</evidence>
<dbReference type="InterPro" id="IPR051713">
    <property type="entry name" value="T-cell_Activation_Regulation"/>
</dbReference>
<evidence type="ECO:0000313" key="15">
    <source>
        <dbReference type="RefSeq" id="XP_028260841.1"/>
    </source>
</evidence>
<dbReference type="PANTHER" id="PTHR25466">
    <property type="entry name" value="T-LYMPHOCYTE ACTIVATION ANTIGEN"/>
    <property type="match status" value="1"/>
</dbReference>
<dbReference type="RefSeq" id="XP_028260849.1">
    <property type="nucleotide sequence ID" value="XM_028405048.1"/>
</dbReference>
<evidence type="ECO:0000256" key="2">
    <source>
        <dbReference type="ARBA" id="ARBA00022475"/>
    </source>
</evidence>
<keyword evidence="7" id="KW-1015">Disulfide bond</keyword>
<accession>A0A6P7I4L5</accession>
<dbReference type="GO" id="GO:0071222">
    <property type="term" value="P:cellular response to lipopolysaccharide"/>
    <property type="evidence" value="ECO:0007669"/>
    <property type="project" value="TreeGrafter"/>
</dbReference>
<keyword evidence="9" id="KW-0325">Glycoprotein</keyword>
<dbReference type="GO" id="GO:0031295">
    <property type="term" value="P:T cell costimulation"/>
    <property type="evidence" value="ECO:0007669"/>
    <property type="project" value="TreeGrafter"/>
</dbReference>
<evidence type="ECO:0000256" key="1">
    <source>
        <dbReference type="ARBA" id="ARBA00004251"/>
    </source>
</evidence>
<feature type="domain" description="Immunoglobulin" evidence="13">
    <location>
        <begin position="153"/>
        <end position="263"/>
    </location>
</feature>
<evidence type="ECO:0000313" key="21">
    <source>
        <dbReference type="RefSeq" id="XP_028260848.1"/>
    </source>
</evidence>
<comment type="subcellular location">
    <subcellularLocation>
        <location evidence="1">Cell membrane</location>
        <topology evidence="1">Single-pass type I membrane protein</topology>
    </subcellularLocation>
</comment>
<dbReference type="OrthoDB" id="10012075at2759"/>
<keyword evidence="3 11" id="KW-0812">Transmembrane</keyword>
<evidence type="ECO:0000256" key="5">
    <source>
        <dbReference type="ARBA" id="ARBA00022989"/>
    </source>
</evidence>
<dbReference type="RefSeq" id="XP_028260844.1">
    <property type="nucleotide sequence ID" value="XM_028405043.1"/>
</dbReference>
<evidence type="ECO:0000256" key="8">
    <source>
        <dbReference type="ARBA" id="ARBA00023170"/>
    </source>
</evidence>
<dbReference type="SUPFAM" id="SSF48726">
    <property type="entry name" value="Immunoglobulin"/>
    <property type="match status" value="2"/>
</dbReference>
<evidence type="ECO:0000256" key="3">
    <source>
        <dbReference type="ARBA" id="ARBA00022692"/>
    </source>
</evidence>
<dbReference type="Gene3D" id="2.60.40.10">
    <property type="entry name" value="Immunoglobulins"/>
    <property type="match status" value="2"/>
</dbReference>
<keyword evidence="4 12" id="KW-0732">Signal</keyword>
<dbReference type="AlphaFoldDB" id="A0A6P7I4L5"/>
<evidence type="ECO:0000256" key="12">
    <source>
        <dbReference type="SAM" id="SignalP"/>
    </source>
</evidence>
<dbReference type="InterPro" id="IPR013106">
    <property type="entry name" value="Ig_V-set"/>
</dbReference>